<name>A0A0K1PZ15_9BACT</name>
<dbReference type="GO" id="GO:0046872">
    <property type="term" value="F:metal ion binding"/>
    <property type="evidence" value="ECO:0007669"/>
    <property type="project" value="UniProtKB-KW"/>
</dbReference>
<dbReference type="InterPro" id="IPR036909">
    <property type="entry name" value="Cyt_c-like_dom_sf"/>
</dbReference>
<dbReference type="PROSITE" id="PS51257">
    <property type="entry name" value="PROKAR_LIPOPROTEIN"/>
    <property type="match status" value="1"/>
</dbReference>
<dbReference type="AlphaFoldDB" id="A0A0K1PZ15"/>
<dbReference type="PANTHER" id="PTHR30600">
    <property type="entry name" value="CYTOCHROME C PEROXIDASE-RELATED"/>
    <property type="match status" value="1"/>
</dbReference>
<dbReference type="InterPro" id="IPR015943">
    <property type="entry name" value="WD40/YVTN_repeat-like_dom_sf"/>
</dbReference>
<dbReference type="STRING" id="1391654.AKJ09_05063"/>
<dbReference type="InterPro" id="IPR010538">
    <property type="entry name" value="DHOR"/>
</dbReference>
<evidence type="ECO:0000313" key="8">
    <source>
        <dbReference type="Proteomes" id="UP000064967"/>
    </source>
</evidence>
<feature type="region of interest" description="Disordered" evidence="5">
    <location>
        <begin position="27"/>
        <end position="51"/>
    </location>
</feature>
<dbReference type="OrthoDB" id="9805202at2"/>
<evidence type="ECO:0000313" key="7">
    <source>
        <dbReference type="EMBL" id="AKU98399.1"/>
    </source>
</evidence>
<dbReference type="PANTHER" id="PTHR30600:SF4">
    <property type="entry name" value="CYTOCHROME C DOMAIN-CONTAINING PROTEIN"/>
    <property type="match status" value="1"/>
</dbReference>
<dbReference type="Pfam" id="PF06537">
    <property type="entry name" value="DHOR"/>
    <property type="match status" value="1"/>
</dbReference>
<dbReference type="EMBL" id="CP012333">
    <property type="protein sequence ID" value="AKU98399.1"/>
    <property type="molecule type" value="Genomic_DNA"/>
</dbReference>
<keyword evidence="2 4" id="KW-0479">Metal-binding</keyword>
<evidence type="ECO:0000256" key="5">
    <source>
        <dbReference type="SAM" id="MobiDB-lite"/>
    </source>
</evidence>
<dbReference type="PATRIC" id="fig|1391654.3.peg.5123"/>
<dbReference type="InterPro" id="IPR051395">
    <property type="entry name" value="Cytochrome_c_Peroxidase/MauG"/>
</dbReference>
<gene>
    <name evidence="7" type="ORF">AKJ09_05063</name>
</gene>
<dbReference type="RefSeq" id="WP_146649362.1">
    <property type="nucleotide sequence ID" value="NZ_CP012333.1"/>
</dbReference>
<evidence type="ECO:0000256" key="3">
    <source>
        <dbReference type="ARBA" id="ARBA00023004"/>
    </source>
</evidence>
<keyword evidence="3 4" id="KW-0408">Iron</keyword>
<dbReference type="GO" id="GO:0009055">
    <property type="term" value="F:electron transfer activity"/>
    <property type="evidence" value="ECO:0007669"/>
    <property type="project" value="InterPro"/>
</dbReference>
<dbReference type="KEGG" id="llu:AKJ09_05063"/>
<evidence type="ECO:0000256" key="1">
    <source>
        <dbReference type="ARBA" id="ARBA00022617"/>
    </source>
</evidence>
<dbReference type="SUPFAM" id="SSF63825">
    <property type="entry name" value="YWTD domain"/>
    <property type="match status" value="1"/>
</dbReference>
<accession>A0A0K1PZ15</accession>
<evidence type="ECO:0000256" key="4">
    <source>
        <dbReference type="PROSITE-ProRule" id="PRU00433"/>
    </source>
</evidence>
<keyword evidence="1 4" id="KW-0349">Heme</keyword>
<dbReference type="Proteomes" id="UP000064967">
    <property type="component" value="Chromosome"/>
</dbReference>
<reference evidence="7 8" key="1">
    <citation type="submission" date="2015-08" db="EMBL/GenBank/DDBJ databases">
        <authorList>
            <person name="Babu N.S."/>
            <person name="Beckwith C.J."/>
            <person name="Beseler K.G."/>
            <person name="Brison A."/>
            <person name="Carone J.V."/>
            <person name="Caskin T.P."/>
            <person name="Diamond M."/>
            <person name="Durham M.E."/>
            <person name="Foxe J.M."/>
            <person name="Go M."/>
            <person name="Henderson B.A."/>
            <person name="Jones I.B."/>
            <person name="McGettigan J.A."/>
            <person name="Micheletti S.J."/>
            <person name="Nasrallah M.E."/>
            <person name="Ortiz D."/>
            <person name="Piller C.R."/>
            <person name="Privatt S.R."/>
            <person name="Schneider S.L."/>
            <person name="Sharp S."/>
            <person name="Smith T.C."/>
            <person name="Stanton J.D."/>
            <person name="Ullery H.E."/>
            <person name="Wilson R.J."/>
            <person name="Serrano M.G."/>
            <person name="Buck G."/>
            <person name="Lee V."/>
            <person name="Wang Y."/>
            <person name="Carvalho R."/>
            <person name="Voegtly L."/>
            <person name="Shi R."/>
            <person name="Duckworth R."/>
            <person name="Johnson A."/>
            <person name="Loviza R."/>
            <person name="Walstead R."/>
            <person name="Shah Z."/>
            <person name="Kiflezghi M."/>
            <person name="Wade K."/>
            <person name="Ball S.L."/>
            <person name="Bradley K.W."/>
            <person name="Asai D.J."/>
            <person name="Bowman C.A."/>
            <person name="Russell D.A."/>
            <person name="Pope W.H."/>
            <person name="Jacobs-Sera D."/>
            <person name="Hendrix R.W."/>
            <person name="Hatfull G.F."/>
        </authorList>
    </citation>
    <scope>NUCLEOTIDE SEQUENCE [LARGE SCALE GENOMIC DNA]</scope>
    <source>
        <strain evidence="7 8">DSM 27648</strain>
    </source>
</reference>
<organism evidence="7 8">
    <name type="scientific">Labilithrix luteola</name>
    <dbReference type="NCBI Taxonomy" id="1391654"/>
    <lineage>
        <taxon>Bacteria</taxon>
        <taxon>Pseudomonadati</taxon>
        <taxon>Myxococcota</taxon>
        <taxon>Polyangia</taxon>
        <taxon>Polyangiales</taxon>
        <taxon>Labilitrichaceae</taxon>
        <taxon>Labilithrix</taxon>
    </lineage>
</organism>
<evidence type="ECO:0000259" key="6">
    <source>
        <dbReference type="PROSITE" id="PS51007"/>
    </source>
</evidence>
<dbReference type="Gene3D" id="2.130.10.10">
    <property type="entry name" value="YVTN repeat-like/Quinoprotein amine dehydrogenase"/>
    <property type="match status" value="1"/>
</dbReference>
<dbReference type="InterPro" id="IPR009056">
    <property type="entry name" value="Cyt_c-like_dom"/>
</dbReference>
<dbReference type="PROSITE" id="PS51007">
    <property type="entry name" value="CYTC"/>
    <property type="match status" value="1"/>
</dbReference>
<protein>
    <submittedName>
        <fullName evidence="7">Putative thiol oxidoreductase</fullName>
    </submittedName>
</protein>
<dbReference type="GO" id="GO:0020037">
    <property type="term" value="F:heme binding"/>
    <property type="evidence" value="ECO:0007669"/>
    <property type="project" value="InterPro"/>
</dbReference>
<evidence type="ECO:0000256" key="2">
    <source>
        <dbReference type="ARBA" id="ARBA00022723"/>
    </source>
</evidence>
<dbReference type="GO" id="GO:0004130">
    <property type="term" value="F:cytochrome-c peroxidase activity"/>
    <property type="evidence" value="ECO:0007669"/>
    <property type="project" value="TreeGrafter"/>
</dbReference>
<dbReference type="SUPFAM" id="SSF46626">
    <property type="entry name" value="Cytochrome c"/>
    <property type="match status" value="1"/>
</dbReference>
<keyword evidence="8" id="KW-1185">Reference proteome</keyword>
<feature type="domain" description="Cytochrome c" evidence="6">
    <location>
        <begin position="689"/>
        <end position="806"/>
    </location>
</feature>
<sequence length="806" mass="82911">MRLKNGSVFSITAAILVGACSAYVPDGEESTDTNASAVRGDDDDQGERGRDQRVHAQVIATGIPGAGAVCQVAPFRRSSPIHDRADFAAFTVPGAVLNKDRLLVASTSNFGAPLGRPDQYAGTVLSIDPSGSSVAVPGGFAVAGDQASAVGGRVQVYASNNSSFLNSRYEPQAVTPNEVTVSLPTGISINNGNGRPWISNAPTGANGDGTITVVDPNGAPLAGAPFPTAGGVFSGNVTNRNAQSTHGLTSGAIGTAIITKSSDGGGKAVFAAVEADGSIVQVHVAKGVDGLVPAGTISPLSQLTPSRANSNDKRVVARAGLAFNWAPNRVLYVADPQKNRVVAFDITDDGTLFKASAPRSLDRRGRDCDDDTFDIPIDVAPTVPEVASENFSSNTTLAVGADLYVLNRGNNSIVRITQDGRFVAKRSIVVDGYPGFRANGLGVSPDGKTIWVTGQTSNTDGIVVKLDGFGSGPIMADLMKKAAAAGATSTEALGDFFFTKNFSIAEGVGPLFNATSCDGCHGEPFVGGMSSSIFDTFFSGAKGGPVTRSHSITELGGHCGLKTGLPAKATSSSRRSTMTLRSTSLIDFVLPTEILKNQALQPAAVRGRPNILPDGRIGRFGWKANVATLIEFMGDAFRNEQGLTNGLVREDQIDGCGANKQNPELDAVPLVTTAAFLSTIDAPAPTAACLTSPGATVFKNTGCSSCHTASFPGPGFTAYLYSDLLLHDMGPALADGFVQGSATGSEFRTMTLVKLSERSQFLHDGRAATPADAIRAHGGQGAASAAAFGALSSADRDALLSFLGCL</sequence>
<proteinExistence type="predicted"/>
<dbReference type="Gene3D" id="1.10.760.10">
    <property type="entry name" value="Cytochrome c-like domain"/>
    <property type="match status" value="1"/>
</dbReference>